<dbReference type="AlphaFoldDB" id="A0A914A135"/>
<protein>
    <recommendedName>
        <fullName evidence="2">tRNA selenocysteine-associated protein 1</fullName>
    </recommendedName>
</protein>
<dbReference type="InterPro" id="IPR035979">
    <property type="entry name" value="RBD_domain_sf"/>
</dbReference>
<evidence type="ECO:0000256" key="1">
    <source>
        <dbReference type="ARBA" id="ARBA00008920"/>
    </source>
</evidence>
<accession>A0A914A135</accession>
<name>A0A914A135_PATMI</name>
<dbReference type="Gene3D" id="3.30.70.330">
    <property type="match status" value="2"/>
</dbReference>
<dbReference type="SUPFAM" id="SSF54928">
    <property type="entry name" value="RNA-binding domain, RBD"/>
    <property type="match status" value="2"/>
</dbReference>
<dbReference type="PROSITE" id="PS50102">
    <property type="entry name" value="RRM"/>
    <property type="match status" value="2"/>
</dbReference>
<evidence type="ECO:0000256" key="3">
    <source>
        <dbReference type="PROSITE-ProRule" id="PRU00176"/>
    </source>
</evidence>
<evidence type="ECO:0000256" key="2">
    <source>
        <dbReference type="ARBA" id="ARBA00033477"/>
    </source>
</evidence>
<dbReference type="SMART" id="SM00360">
    <property type="entry name" value="RRM"/>
    <property type="match status" value="2"/>
</dbReference>
<keyword evidence="6" id="KW-1185">Reference proteome</keyword>
<dbReference type="GO" id="GO:0003723">
    <property type="term" value="F:RNA binding"/>
    <property type="evidence" value="ECO:0007669"/>
    <property type="project" value="UniProtKB-UniRule"/>
</dbReference>
<dbReference type="PANTHER" id="PTHR37457:SF3">
    <property type="entry name" value="TRNA SELENOCYSTEINE-ASSOCIATED PROTEIN 1"/>
    <property type="match status" value="1"/>
</dbReference>
<dbReference type="GeneID" id="119729136"/>
<keyword evidence="3" id="KW-0694">RNA-binding</keyword>
<dbReference type="InterPro" id="IPR000504">
    <property type="entry name" value="RRM_dom"/>
</dbReference>
<dbReference type="OMA" id="YDMNGYV"/>
<dbReference type="InterPro" id="IPR041085">
    <property type="entry name" value="TSAP1_C"/>
</dbReference>
<sequence>MSGYGQCTNPSLWMGDLEGHMDENYIRNAFQMMGHTVRSVKFLIDKKTSLPAAYCFVDFGETNLAKQAHAMCNGRRIPNDANYKKFKLNFAFAGGYKPDGQTPTVDHYEFSLHVSNLSPDVTDIQLFDYFAGRFKSAKHATVVKDGSSSRGYGFVRFHVEADMLEAIRLFNGAVGLGLKPLRVGRALPKDASKSYIASANAANASVTYPQYYSSQQQQYSQQYAQMAAQYGSGYGGYYDHYKTTNTETKAKDVNEAGDATAVTTAVTEEEDDDPLEDPEVTVDVEKSNRMILERSEEFYKALEESRWQFVDSVTMTYDDLCKA</sequence>
<dbReference type="InterPro" id="IPR012677">
    <property type="entry name" value="Nucleotide-bd_a/b_plait_sf"/>
</dbReference>
<dbReference type="OrthoDB" id="446113at2759"/>
<reference evidence="5" key="1">
    <citation type="submission" date="2022-11" db="UniProtKB">
        <authorList>
            <consortium name="EnsemblMetazoa"/>
        </authorList>
    </citation>
    <scope>IDENTIFICATION</scope>
</reference>
<organism evidence="5 6">
    <name type="scientific">Patiria miniata</name>
    <name type="common">Bat star</name>
    <name type="synonym">Asterina miniata</name>
    <dbReference type="NCBI Taxonomy" id="46514"/>
    <lineage>
        <taxon>Eukaryota</taxon>
        <taxon>Metazoa</taxon>
        <taxon>Echinodermata</taxon>
        <taxon>Eleutherozoa</taxon>
        <taxon>Asterozoa</taxon>
        <taxon>Asteroidea</taxon>
        <taxon>Valvatacea</taxon>
        <taxon>Valvatida</taxon>
        <taxon>Asterinidae</taxon>
        <taxon>Patiria</taxon>
    </lineage>
</organism>
<evidence type="ECO:0000259" key="4">
    <source>
        <dbReference type="PROSITE" id="PS50102"/>
    </source>
</evidence>
<feature type="domain" description="RRM" evidence="4">
    <location>
        <begin position="110"/>
        <end position="188"/>
    </location>
</feature>
<dbReference type="RefSeq" id="XP_038057588.1">
    <property type="nucleotide sequence ID" value="XM_038201660.1"/>
</dbReference>
<evidence type="ECO:0000313" key="6">
    <source>
        <dbReference type="Proteomes" id="UP000887568"/>
    </source>
</evidence>
<dbReference type="PANTHER" id="PTHR37457">
    <property type="entry name" value="TRNA SELENOCYSTEINE 1-ASSOCIATED PROTEIN 1-RELATED"/>
    <property type="match status" value="1"/>
</dbReference>
<dbReference type="FunFam" id="3.30.70.330:FF:000159">
    <property type="entry name" value="tRNA selenocysteine 1-associated protein 1"/>
    <property type="match status" value="1"/>
</dbReference>
<evidence type="ECO:0000313" key="5">
    <source>
        <dbReference type="EnsemblMetazoa" id="XP_038057588.1"/>
    </source>
</evidence>
<dbReference type="Pfam" id="PF17654">
    <property type="entry name" value="Trnau1ap"/>
    <property type="match status" value="1"/>
</dbReference>
<dbReference type="InterPro" id="IPR040434">
    <property type="entry name" value="TSAP1"/>
</dbReference>
<proteinExistence type="inferred from homology"/>
<dbReference type="Pfam" id="PF00076">
    <property type="entry name" value="RRM_1"/>
    <property type="match status" value="1"/>
</dbReference>
<dbReference type="Proteomes" id="UP000887568">
    <property type="component" value="Unplaced"/>
</dbReference>
<comment type="similarity">
    <text evidence="1">Belongs to the RRM TRSPAP family.</text>
</comment>
<dbReference type="EnsemblMetazoa" id="XM_038201660.1">
    <property type="protein sequence ID" value="XP_038057588.1"/>
    <property type="gene ID" value="LOC119729136"/>
</dbReference>
<feature type="domain" description="RRM" evidence="4">
    <location>
        <begin position="10"/>
        <end position="93"/>
    </location>
</feature>